<dbReference type="InterPro" id="IPR019574">
    <property type="entry name" value="NADH_UbQ_OxRdtase_Gsu_4Fe4S-bd"/>
</dbReference>
<evidence type="ECO:0000256" key="13">
    <source>
        <dbReference type="SAM" id="MobiDB-lite"/>
    </source>
</evidence>
<evidence type="ECO:0000256" key="6">
    <source>
        <dbReference type="ARBA" id="ARBA00022714"/>
    </source>
</evidence>
<dbReference type="InterPro" id="IPR006655">
    <property type="entry name" value="Mopterin_OxRdtase_prok_CS"/>
</dbReference>
<dbReference type="Pfam" id="PF10588">
    <property type="entry name" value="NADH-G_4Fe-4S_3"/>
    <property type="match status" value="1"/>
</dbReference>
<dbReference type="InterPro" id="IPR006656">
    <property type="entry name" value="Mopterin_OxRdtase"/>
</dbReference>
<dbReference type="Gene3D" id="3.40.50.740">
    <property type="match status" value="1"/>
</dbReference>
<keyword evidence="18" id="KW-1185">Reference proteome</keyword>
<dbReference type="SMART" id="SM00926">
    <property type="entry name" value="Molybdop_Fe4S4"/>
    <property type="match status" value="1"/>
</dbReference>
<reference evidence="17 18" key="1">
    <citation type="submission" date="2015-09" db="EMBL/GenBank/DDBJ databases">
        <title>Draft genome sequence of Hydrogenibacillus schlegelii DSM 2000.</title>
        <authorList>
            <person name="Hemp J."/>
        </authorList>
    </citation>
    <scope>NUCLEOTIDE SEQUENCE [LARGE SCALE GENOMIC DNA]</scope>
    <source>
        <strain evidence="17 18">MA 48</strain>
    </source>
</reference>
<name>A0A132MKL0_HYDSH</name>
<dbReference type="InterPro" id="IPR006963">
    <property type="entry name" value="Mopterin_OxRdtase_4Fe-4S_dom"/>
</dbReference>
<dbReference type="PROSITE" id="PS51379">
    <property type="entry name" value="4FE4S_FER_2"/>
    <property type="match status" value="2"/>
</dbReference>
<evidence type="ECO:0000259" key="14">
    <source>
        <dbReference type="PROSITE" id="PS51379"/>
    </source>
</evidence>
<dbReference type="InterPro" id="IPR006657">
    <property type="entry name" value="MoPterin_dinucl-bd_dom"/>
</dbReference>
<dbReference type="SMART" id="SM00929">
    <property type="entry name" value="NADH-G_4Fe-4S_3"/>
    <property type="match status" value="1"/>
</dbReference>
<keyword evidence="11" id="KW-0411">Iron-sulfur</keyword>
<dbReference type="FunFam" id="3.40.228.10:FF:000002">
    <property type="entry name" value="Formate dehydrogenase subunit alpha"/>
    <property type="match status" value="1"/>
</dbReference>
<dbReference type="InterPro" id="IPR001041">
    <property type="entry name" value="2Fe-2S_ferredoxin-type"/>
</dbReference>
<dbReference type="STRING" id="1484.SA87_00825"/>
<dbReference type="Pfam" id="PF13510">
    <property type="entry name" value="Fer2_4"/>
    <property type="match status" value="1"/>
</dbReference>
<dbReference type="PIRSF" id="PIRSF036643">
    <property type="entry name" value="FDH_alpha"/>
    <property type="match status" value="1"/>
</dbReference>
<comment type="cofactor">
    <cofactor evidence="2">
        <name>[4Fe-4S] cluster</name>
        <dbReference type="ChEBI" id="CHEBI:49883"/>
    </cofactor>
</comment>
<comment type="cofactor">
    <cofactor evidence="12">
        <name>[2Fe-2S] cluster</name>
        <dbReference type="ChEBI" id="CHEBI:190135"/>
    </cofactor>
</comment>
<evidence type="ECO:0000256" key="8">
    <source>
        <dbReference type="ARBA" id="ARBA00022737"/>
    </source>
</evidence>
<feature type="domain" description="4Fe-4S Mo/W bis-MGD-type" evidence="15">
    <location>
        <begin position="279"/>
        <end position="335"/>
    </location>
</feature>
<dbReference type="GO" id="GO:0015942">
    <property type="term" value="P:formate metabolic process"/>
    <property type="evidence" value="ECO:0007669"/>
    <property type="project" value="InterPro"/>
</dbReference>
<dbReference type="Proteomes" id="UP000243024">
    <property type="component" value="Unassembled WGS sequence"/>
</dbReference>
<evidence type="ECO:0000313" key="17">
    <source>
        <dbReference type="EMBL" id="OAR03754.1"/>
    </source>
</evidence>
<feature type="region of interest" description="Disordered" evidence="13">
    <location>
        <begin position="959"/>
        <end position="983"/>
    </location>
</feature>
<dbReference type="InterPro" id="IPR050123">
    <property type="entry name" value="Prok_molybdopt-oxidoreductase"/>
</dbReference>
<dbReference type="PROSITE" id="PS00932">
    <property type="entry name" value="MOLYBDOPTERIN_PROK_3"/>
    <property type="match status" value="1"/>
</dbReference>
<dbReference type="PROSITE" id="PS51669">
    <property type="entry name" value="4FE4S_MOW_BIS_MGD"/>
    <property type="match status" value="1"/>
</dbReference>
<evidence type="ECO:0000256" key="10">
    <source>
        <dbReference type="ARBA" id="ARBA00023004"/>
    </source>
</evidence>
<dbReference type="Gene3D" id="3.40.228.10">
    <property type="entry name" value="Dimethylsulfoxide Reductase, domain 2"/>
    <property type="match status" value="1"/>
</dbReference>
<keyword evidence="10" id="KW-0408">Iron</keyword>
<evidence type="ECO:0000256" key="5">
    <source>
        <dbReference type="ARBA" id="ARBA00022505"/>
    </source>
</evidence>
<feature type="domain" description="4Fe-4S His(Cys)3-ligated-type" evidence="16">
    <location>
        <begin position="100"/>
        <end position="140"/>
    </location>
</feature>
<dbReference type="FunFam" id="3.30.70.20:FF:000032">
    <property type="entry name" value="Formate dehydrogenase, alpha subunit"/>
    <property type="match status" value="1"/>
</dbReference>
<keyword evidence="6" id="KW-0001">2Fe-2S</keyword>
<dbReference type="Gene3D" id="3.10.20.740">
    <property type="match status" value="1"/>
</dbReference>
<feature type="compositionally biased region" description="Basic residues" evidence="13">
    <location>
        <begin position="964"/>
        <end position="973"/>
    </location>
</feature>
<evidence type="ECO:0000256" key="9">
    <source>
        <dbReference type="ARBA" id="ARBA00023002"/>
    </source>
</evidence>
<dbReference type="GO" id="GO:0003954">
    <property type="term" value="F:NADH dehydrogenase activity"/>
    <property type="evidence" value="ECO:0007669"/>
    <property type="project" value="TreeGrafter"/>
</dbReference>
<keyword evidence="9" id="KW-0560">Oxidoreductase</keyword>
<dbReference type="InterPro" id="IPR009010">
    <property type="entry name" value="Asp_de-COase-like_dom_sf"/>
</dbReference>
<organism evidence="17 18">
    <name type="scientific">Hydrogenibacillus schlegelii</name>
    <name type="common">Bacillus schlegelii</name>
    <dbReference type="NCBI Taxonomy" id="1484"/>
    <lineage>
        <taxon>Bacteria</taxon>
        <taxon>Bacillati</taxon>
        <taxon>Bacillota</taxon>
        <taxon>Bacilli</taxon>
        <taxon>Bacillales</taxon>
        <taxon>Bacillales Family X. Incertae Sedis</taxon>
        <taxon>Hydrogenibacillus</taxon>
    </lineage>
</organism>
<gene>
    <name evidence="17" type="ORF">SA87_00825</name>
</gene>
<evidence type="ECO:0000259" key="15">
    <source>
        <dbReference type="PROSITE" id="PS51669"/>
    </source>
</evidence>
<sequence length="998" mass="111512">MLEQRERTWTITVNGVQKSVDPARLPKPARRTYDGRAAWTPTVLEWLLSESIVIPHVCYHESLGPIQTCDTCIVQVDGELVRACSTPLRDGQVIETMAPRAEAARREAMDRILVNHELYCTVCDNNNGNCDVHNTVRAMNIDHQSKPFTPKPYAVDDSHPFYRYDPNQCILCGRCVEACQNLQVNETLSIDWSLDRPRVVWDGGVPIDESSCVSCGHCVTVCPCNALMEKSMLGRAGTMTSLKPEVLRPMIEVTKAVEPGYRQILLLSEIESKIRERQIKKTKTVCTYCGVGCSFEIWTKGREILKVEPKPEAPANGISTCVKGKFGWDYVNSPDRLTRPLIRKNNRFVEATWDEALDLIAERFSDIRARYGPDALAFIASSKCTNEEAYLMQKLARAVIGTNNVDNCSRYCQSPATEGLFRTVGYGGDSGSISDIAQADLVIIIGSNTAESHPVLATRVKRAQKLHGQKLIVADLRKHEMAERADLFLRPEPGTDHVWLSAVTKYIIDRGWADRAFIEARVEGFDEYVRSLEPFTLAYAEKVTGIPQADLIRVAESIHAARSTCILWAMGVTQQCGGSDTSTAISNLLLVTGNYGRPGTGAYPLRGHNNVQGTSDFGAMPMYFPGYEKVTDDEVRQRYEAAWGVKLPAHPGLDNHQMVDAIHAGKLKAMYIIGEDMSLVDANANYVQAAFEKLEFMVVQDLFFSKTAQFADVVLPASPSLEKEGTFTNTERRIQRLYRALEPLGESKPDWEIIMAIANRLGAEWTYRHPSEIMAEAASLAPLFAGVTYERLEGFRSLQWPVAPDGTDSPRLYEKEFPFPGGKARLVPVAWIPPEPAEPVYDLHVNNGRLLEHFHEGNMTYRSSGLAHKVPEAFLEVSPELAKERGIETGALVRLISPYGSVKVRVLVTDRVRGRELYLPMNDAGEAAINYLTSSKTDRVTNTPAYKDVKVRMEVIEPRGKSPLPKHNHRFGRRTPQSGVQVEKKWARSDYVFPGKER</sequence>
<dbReference type="InterPro" id="IPR006478">
    <property type="entry name" value="Formate_DH_asu"/>
</dbReference>
<comment type="cofactor">
    <cofactor evidence="1">
        <name>Mo-bis(molybdopterin guanine dinucleotide)</name>
        <dbReference type="ChEBI" id="CHEBI:60539"/>
    </cofactor>
</comment>
<dbReference type="Pfam" id="PF01568">
    <property type="entry name" value="Molydop_binding"/>
    <property type="match status" value="1"/>
</dbReference>
<dbReference type="SUPFAM" id="SSF53706">
    <property type="entry name" value="Formate dehydrogenase/DMSO reductase, domains 1-3"/>
    <property type="match status" value="1"/>
</dbReference>
<dbReference type="NCBIfam" id="TIGR01591">
    <property type="entry name" value="Fdh-alpha"/>
    <property type="match status" value="1"/>
</dbReference>
<dbReference type="FunFam" id="2.20.25.90:FF:000001">
    <property type="entry name" value="Formate dehydrogenase subunit alpha"/>
    <property type="match status" value="1"/>
</dbReference>
<dbReference type="GO" id="GO:0046872">
    <property type="term" value="F:metal ion binding"/>
    <property type="evidence" value="ECO:0007669"/>
    <property type="project" value="UniProtKB-KW"/>
</dbReference>
<dbReference type="InterPro" id="IPR041924">
    <property type="entry name" value="Formate_Dh-H_N"/>
</dbReference>
<dbReference type="PANTHER" id="PTHR43105">
    <property type="entry name" value="RESPIRATORY NITRATE REDUCTASE"/>
    <property type="match status" value="1"/>
</dbReference>
<evidence type="ECO:0000256" key="2">
    <source>
        <dbReference type="ARBA" id="ARBA00001966"/>
    </source>
</evidence>
<dbReference type="OrthoDB" id="9805142at2"/>
<evidence type="ECO:0000259" key="16">
    <source>
        <dbReference type="PROSITE" id="PS51839"/>
    </source>
</evidence>
<dbReference type="InterPro" id="IPR017896">
    <property type="entry name" value="4Fe4S_Fe-S-bd"/>
</dbReference>
<comment type="caution">
    <text evidence="17">The sequence shown here is derived from an EMBL/GenBank/DDBJ whole genome shotgun (WGS) entry which is preliminary data.</text>
</comment>
<dbReference type="FunFam" id="3.10.20.740:FF:000003">
    <property type="entry name" value="Formate dehydrogenase subunit alpha"/>
    <property type="match status" value="1"/>
</dbReference>
<dbReference type="GO" id="GO:0051539">
    <property type="term" value="F:4 iron, 4 sulfur cluster binding"/>
    <property type="evidence" value="ECO:0007669"/>
    <property type="project" value="UniProtKB-KW"/>
</dbReference>
<dbReference type="Gene3D" id="2.40.40.20">
    <property type="match status" value="1"/>
</dbReference>
<dbReference type="GO" id="GO:0016020">
    <property type="term" value="C:membrane"/>
    <property type="evidence" value="ECO:0007669"/>
    <property type="project" value="TreeGrafter"/>
</dbReference>
<feature type="domain" description="4Fe-4S ferredoxin-type" evidence="14">
    <location>
        <begin position="203"/>
        <end position="232"/>
    </location>
</feature>
<dbReference type="Pfam" id="PF12838">
    <property type="entry name" value="Fer4_7"/>
    <property type="match status" value="1"/>
</dbReference>
<dbReference type="GO" id="GO:0051537">
    <property type="term" value="F:2 iron, 2 sulfur cluster binding"/>
    <property type="evidence" value="ECO:0007669"/>
    <property type="project" value="UniProtKB-KW"/>
</dbReference>
<dbReference type="Pfam" id="PF00384">
    <property type="entry name" value="Molybdopterin"/>
    <property type="match status" value="1"/>
</dbReference>
<dbReference type="FunFam" id="2.40.40.20:FF:000005">
    <property type="entry name" value="Periplasmic nitrate reductase"/>
    <property type="match status" value="1"/>
</dbReference>
<accession>A0A132MKL0</accession>
<keyword evidence="8" id="KW-0677">Repeat</keyword>
<dbReference type="GO" id="GO:0008863">
    <property type="term" value="F:formate dehydrogenase (NAD+) activity"/>
    <property type="evidence" value="ECO:0007669"/>
    <property type="project" value="InterPro"/>
</dbReference>
<evidence type="ECO:0000256" key="12">
    <source>
        <dbReference type="ARBA" id="ARBA00034078"/>
    </source>
</evidence>
<dbReference type="AlphaFoldDB" id="A0A132MKL0"/>
<evidence type="ECO:0000256" key="7">
    <source>
        <dbReference type="ARBA" id="ARBA00022723"/>
    </source>
</evidence>
<dbReference type="Gene3D" id="2.20.25.90">
    <property type="entry name" value="ADC-like domains"/>
    <property type="match status" value="1"/>
</dbReference>
<evidence type="ECO:0000256" key="3">
    <source>
        <dbReference type="ARBA" id="ARBA00007023"/>
    </source>
</evidence>
<dbReference type="RefSeq" id="WP_066441973.1">
    <property type="nucleotide sequence ID" value="NZ_CBCSAS010000039.1"/>
</dbReference>
<dbReference type="SUPFAM" id="SSF54862">
    <property type="entry name" value="4Fe-4S ferredoxins"/>
    <property type="match status" value="1"/>
</dbReference>
<dbReference type="GO" id="GO:0022904">
    <property type="term" value="P:respiratory electron transport chain"/>
    <property type="evidence" value="ECO:0007669"/>
    <property type="project" value="TreeGrafter"/>
</dbReference>
<dbReference type="InterPro" id="IPR036010">
    <property type="entry name" value="2Fe-2S_ferredoxin-like_sf"/>
</dbReference>
<dbReference type="PROSITE" id="PS51839">
    <property type="entry name" value="4FE4S_HC3"/>
    <property type="match status" value="1"/>
</dbReference>
<dbReference type="CDD" id="cd02753">
    <property type="entry name" value="MopB_Formate-Dh-H"/>
    <property type="match status" value="1"/>
</dbReference>
<dbReference type="EMBL" id="JXBB01000045">
    <property type="protein sequence ID" value="OAR03754.1"/>
    <property type="molecule type" value="Genomic_DNA"/>
</dbReference>
<evidence type="ECO:0000256" key="4">
    <source>
        <dbReference type="ARBA" id="ARBA00022485"/>
    </source>
</evidence>
<dbReference type="Pfam" id="PF04879">
    <property type="entry name" value="Molybdop_Fe4S4"/>
    <property type="match status" value="1"/>
</dbReference>
<feature type="domain" description="4Fe-4S ferredoxin-type" evidence="14">
    <location>
        <begin position="160"/>
        <end position="187"/>
    </location>
</feature>
<dbReference type="InterPro" id="IPR017900">
    <property type="entry name" value="4Fe4S_Fe_S_CS"/>
</dbReference>
<dbReference type="PROSITE" id="PS00198">
    <property type="entry name" value="4FE4S_FER_1"/>
    <property type="match status" value="1"/>
</dbReference>
<keyword evidence="5" id="KW-0500">Molybdenum</keyword>
<comment type="similarity">
    <text evidence="3">In the C-terminal section; belongs to the prokaryotic molybdopterin-containing oxidoreductase family.</text>
</comment>
<dbReference type="Gene3D" id="3.30.70.20">
    <property type="match status" value="1"/>
</dbReference>
<evidence type="ECO:0000256" key="1">
    <source>
        <dbReference type="ARBA" id="ARBA00001942"/>
    </source>
</evidence>
<dbReference type="PANTHER" id="PTHR43105:SF14">
    <property type="entry name" value="FORMATE DEHYDROGENASE H"/>
    <property type="match status" value="1"/>
</dbReference>
<keyword evidence="7" id="KW-0479">Metal-binding</keyword>
<dbReference type="CDD" id="cd00207">
    <property type="entry name" value="fer2"/>
    <property type="match status" value="1"/>
</dbReference>
<dbReference type="SUPFAM" id="SSF50692">
    <property type="entry name" value="ADC-like"/>
    <property type="match status" value="1"/>
</dbReference>
<evidence type="ECO:0000313" key="18">
    <source>
        <dbReference type="Proteomes" id="UP000243024"/>
    </source>
</evidence>
<evidence type="ECO:0000256" key="11">
    <source>
        <dbReference type="ARBA" id="ARBA00023014"/>
    </source>
</evidence>
<keyword evidence="4" id="KW-0004">4Fe-4S</keyword>
<dbReference type="SUPFAM" id="SSF54292">
    <property type="entry name" value="2Fe-2S ferredoxin-like"/>
    <property type="match status" value="1"/>
</dbReference>
<protein>
    <submittedName>
        <fullName evidence="17">Oxidoreductase</fullName>
    </submittedName>
</protein>
<dbReference type="CDD" id="cd02792">
    <property type="entry name" value="MopB_CT_Formate-Dh-Na-like"/>
    <property type="match status" value="1"/>
</dbReference>
<proteinExistence type="inferred from homology"/>
<dbReference type="GO" id="GO:0043546">
    <property type="term" value="F:molybdopterin cofactor binding"/>
    <property type="evidence" value="ECO:0007669"/>
    <property type="project" value="InterPro"/>
</dbReference>